<dbReference type="PANTHER" id="PTHR24379:SF127">
    <property type="entry name" value="BLOODY FINGERS-RELATED"/>
    <property type="match status" value="1"/>
</dbReference>
<dbReference type="InterPro" id="IPR036236">
    <property type="entry name" value="Znf_C2H2_sf"/>
</dbReference>
<proteinExistence type="predicted"/>
<keyword evidence="1" id="KW-0479">Metal-binding</keyword>
<dbReference type="AlphaFoldDB" id="A0A1E1WUJ8"/>
<evidence type="ECO:0000256" key="3">
    <source>
        <dbReference type="ARBA" id="ARBA00022771"/>
    </source>
</evidence>
<dbReference type="OrthoDB" id="6414306at2759"/>
<dbReference type="GO" id="GO:0000981">
    <property type="term" value="F:DNA-binding transcription factor activity, RNA polymerase II-specific"/>
    <property type="evidence" value="ECO:0007669"/>
    <property type="project" value="TreeGrafter"/>
</dbReference>
<keyword evidence="2" id="KW-0677">Repeat</keyword>
<feature type="domain" description="C2H2-type" evidence="6">
    <location>
        <begin position="101"/>
        <end position="123"/>
    </location>
</feature>
<dbReference type="InterPro" id="IPR013087">
    <property type="entry name" value="Znf_C2H2_type"/>
</dbReference>
<dbReference type="PROSITE" id="PS00028">
    <property type="entry name" value="ZINC_FINGER_C2H2_1"/>
    <property type="match status" value="6"/>
</dbReference>
<name>A0A1E1WUJ8_PECGO</name>
<evidence type="ECO:0000256" key="5">
    <source>
        <dbReference type="PROSITE-ProRule" id="PRU00042"/>
    </source>
</evidence>
<evidence type="ECO:0000256" key="1">
    <source>
        <dbReference type="ARBA" id="ARBA00022723"/>
    </source>
</evidence>
<dbReference type="GO" id="GO:0008270">
    <property type="term" value="F:zinc ion binding"/>
    <property type="evidence" value="ECO:0007669"/>
    <property type="project" value="UniProtKB-KW"/>
</dbReference>
<evidence type="ECO:0000256" key="2">
    <source>
        <dbReference type="ARBA" id="ARBA00022737"/>
    </source>
</evidence>
<accession>A0A1E1WUJ8</accession>
<dbReference type="SMART" id="SM00355">
    <property type="entry name" value="ZnF_C2H2"/>
    <property type="match status" value="9"/>
</dbReference>
<organism evidence="7">
    <name type="scientific">Pectinophora gossypiella</name>
    <name type="common">Cotton pink bollworm</name>
    <name type="synonym">Depressaria gossypiella</name>
    <dbReference type="NCBI Taxonomy" id="13191"/>
    <lineage>
        <taxon>Eukaryota</taxon>
        <taxon>Metazoa</taxon>
        <taxon>Ecdysozoa</taxon>
        <taxon>Arthropoda</taxon>
        <taxon>Hexapoda</taxon>
        <taxon>Insecta</taxon>
        <taxon>Pterygota</taxon>
        <taxon>Neoptera</taxon>
        <taxon>Endopterygota</taxon>
        <taxon>Lepidoptera</taxon>
        <taxon>Glossata</taxon>
        <taxon>Ditrysia</taxon>
        <taxon>Gelechioidea</taxon>
        <taxon>Gelechiidae</taxon>
        <taxon>Apatetrinae</taxon>
        <taxon>Pectinophora</taxon>
    </lineage>
</organism>
<sequence length="523" mass="61442">LFSKNPELYNSPMTGPDRVMGLKCKICKKVYSSEKKLQNHQENKHMVVYKPKNTKRVSFSDKIIVHQVKEYHKCRKCPRIFESYKLLRSHMKDQHKKRKCYICNYCNKKFVDRMFFKVHIKLHCEVCGLLLPNKSKYLDHKRNVCRVVKLHTCKTCNISLFKFMDLKDHSYEHVSTCYVCDICKDQCTTKCAIAHHIYYLHSRRRKRRNPCLYLTRKLGSENLYLCKFCEESSIDKELIENHVESLPDLTNRTMTGYKDYYFCDQCLKKFGTEQDMLQHKWTHFLKTSDNSQVRLPDTHEDQETKTVFTVNNRNRCSSNNNSNSILKRVLTKKMAIPQLASTKRFYNVRNEKIPENFQPRVVLQRMQVDEKVADIAFVDVNCIDMLNQKVCQPENSVVPNETVSLPSETVNETKETVSQLSHSVDVANGTTKQETHSVDMTNGTESLPERIVDPVTKKIVFSKHQCQICHKYYYNKSGLKSHIQLVHQEKFGCSLCSKVFRWFGKFSQHRCAQYGLAQPIYIP</sequence>
<dbReference type="Pfam" id="PF00096">
    <property type="entry name" value="zf-C2H2"/>
    <property type="match status" value="3"/>
</dbReference>
<keyword evidence="4" id="KW-0862">Zinc</keyword>
<dbReference type="PANTHER" id="PTHR24379">
    <property type="entry name" value="KRAB AND ZINC FINGER DOMAIN-CONTAINING"/>
    <property type="match status" value="1"/>
</dbReference>
<evidence type="ECO:0000256" key="4">
    <source>
        <dbReference type="ARBA" id="ARBA00022833"/>
    </source>
</evidence>
<dbReference type="GO" id="GO:0000977">
    <property type="term" value="F:RNA polymerase II transcription regulatory region sequence-specific DNA binding"/>
    <property type="evidence" value="ECO:0007669"/>
    <property type="project" value="TreeGrafter"/>
</dbReference>
<feature type="non-terminal residue" evidence="7">
    <location>
        <position position="1"/>
    </location>
</feature>
<feature type="domain" description="C2H2-type" evidence="6">
    <location>
        <begin position="261"/>
        <end position="288"/>
    </location>
</feature>
<feature type="domain" description="C2H2-type" evidence="6">
    <location>
        <begin position="72"/>
        <end position="100"/>
    </location>
</feature>
<dbReference type="PROSITE" id="PS50157">
    <property type="entry name" value="ZINC_FINGER_C2H2_2"/>
    <property type="match status" value="5"/>
</dbReference>
<evidence type="ECO:0000313" key="7">
    <source>
        <dbReference type="EMBL" id="JAT90719.1"/>
    </source>
</evidence>
<keyword evidence="3 5" id="KW-0863">Zinc-finger</keyword>
<feature type="domain" description="C2H2-type" evidence="6">
    <location>
        <begin position="464"/>
        <end position="492"/>
    </location>
</feature>
<feature type="domain" description="C2H2-type" evidence="6">
    <location>
        <begin position="22"/>
        <end position="45"/>
    </location>
</feature>
<protein>
    <recommendedName>
        <fullName evidence="6">C2H2-type domain-containing protein</fullName>
    </recommendedName>
</protein>
<dbReference type="GO" id="GO:0005634">
    <property type="term" value="C:nucleus"/>
    <property type="evidence" value="ECO:0007669"/>
    <property type="project" value="TreeGrafter"/>
</dbReference>
<dbReference type="Gene3D" id="3.30.160.60">
    <property type="entry name" value="Classic Zinc Finger"/>
    <property type="match status" value="2"/>
</dbReference>
<gene>
    <name evidence="7" type="ORF">g.3609</name>
</gene>
<dbReference type="SUPFAM" id="SSF57667">
    <property type="entry name" value="beta-beta-alpha zinc fingers"/>
    <property type="match status" value="3"/>
</dbReference>
<dbReference type="EMBL" id="GDQN01000335">
    <property type="protein sequence ID" value="JAT90719.1"/>
    <property type="molecule type" value="Transcribed_RNA"/>
</dbReference>
<feature type="non-terminal residue" evidence="7">
    <location>
        <position position="523"/>
    </location>
</feature>
<reference evidence="7" key="1">
    <citation type="submission" date="2015-09" db="EMBL/GenBank/DDBJ databases">
        <title>De novo assembly of Pectinophora gossypiella (Pink Bollworm) gut transcriptome.</title>
        <authorList>
            <person name="Tassone E.E."/>
        </authorList>
    </citation>
    <scope>NUCLEOTIDE SEQUENCE</scope>
</reference>
<evidence type="ECO:0000259" key="6">
    <source>
        <dbReference type="PROSITE" id="PS50157"/>
    </source>
</evidence>